<evidence type="ECO:0000313" key="5">
    <source>
        <dbReference type="Proteomes" id="UP001165302"/>
    </source>
</evidence>
<evidence type="ECO:0000313" key="4">
    <source>
        <dbReference type="EMBL" id="MCA5005409.1"/>
    </source>
</evidence>
<comment type="caution">
    <text evidence="4">The sequence shown here is derived from an EMBL/GenBank/DDBJ whole genome shotgun (WGS) entry which is preliminary data.</text>
</comment>
<proteinExistence type="predicted"/>
<dbReference type="InterPro" id="IPR036291">
    <property type="entry name" value="NAD(P)-bd_dom_sf"/>
</dbReference>
<gene>
    <name evidence="4" type="ORF">IPZ78_09610</name>
</gene>
<dbReference type="EMBL" id="JADEYP010000015">
    <property type="protein sequence ID" value="MCA5005409.1"/>
    <property type="molecule type" value="Genomic_DNA"/>
</dbReference>
<evidence type="ECO:0000259" key="3">
    <source>
        <dbReference type="Pfam" id="PF01370"/>
    </source>
</evidence>
<dbReference type="RefSeq" id="WP_225553102.1">
    <property type="nucleotide sequence ID" value="NZ_JADEYP010000015.1"/>
</dbReference>
<keyword evidence="5" id="KW-1185">Reference proteome</keyword>
<sequence>MPETNYKALVLGSSGLIGNQTINLLLNNNKYESVYTISRTELPIRHSKLIQIIADYDSIEKHIDHLKIDHFYSCVGTTASKTPDKSKYYQIDLEYPKKVAQILKGNGCESISIVSSIGANNTSSNFYLKLKGDVEDAIKNTNLSSIHIFRPSLLLGERKEFRLMERISQIIYPIINLFLIGKLKDYKSIHAKQVASAMINVSLSQTKGIDIYQTQKIKELA</sequence>
<name>A0ABS7Z8X7_9SPHI</name>
<dbReference type="Gene3D" id="3.40.50.720">
    <property type="entry name" value="NAD(P)-binding Rossmann-like Domain"/>
    <property type="match status" value="1"/>
</dbReference>
<protein>
    <submittedName>
        <fullName evidence="4">NAD-dependent epimerase/dehydratase family protein</fullName>
    </submittedName>
</protein>
<evidence type="ECO:0000256" key="2">
    <source>
        <dbReference type="ARBA" id="ARBA00023136"/>
    </source>
</evidence>
<dbReference type="Pfam" id="PF01370">
    <property type="entry name" value="Epimerase"/>
    <property type="match status" value="1"/>
</dbReference>
<dbReference type="Proteomes" id="UP001165302">
    <property type="component" value="Unassembled WGS sequence"/>
</dbReference>
<reference evidence="4" key="1">
    <citation type="submission" date="2020-10" db="EMBL/GenBank/DDBJ databases">
        <authorList>
            <person name="Lu T."/>
            <person name="Wang Q."/>
            <person name="Han X."/>
        </authorList>
    </citation>
    <scope>NUCLEOTIDE SEQUENCE</scope>
    <source>
        <strain evidence="4">WQ 366</strain>
    </source>
</reference>
<dbReference type="PANTHER" id="PTHR14097:SF7">
    <property type="entry name" value="OXIDOREDUCTASE HTATIP2"/>
    <property type="match status" value="1"/>
</dbReference>
<evidence type="ECO:0000256" key="1">
    <source>
        <dbReference type="ARBA" id="ARBA00004370"/>
    </source>
</evidence>
<comment type="subcellular location">
    <subcellularLocation>
        <location evidence="1">Membrane</location>
    </subcellularLocation>
</comment>
<dbReference type="InterPro" id="IPR001509">
    <property type="entry name" value="Epimerase_deHydtase"/>
</dbReference>
<keyword evidence="2" id="KW-0472">Membrane</keyword>
<accession>A0ABS7Z8X7</accession>
<feature type="domain" description="NAD-dependent epimerase/dehydratase" evidence="3">
    <location>
        <begin position="8"/>
        <end position="116"/>
    </location>
</feature>
<dbReference type="SUPFAM" id="SSF51735">
    <property type="entry name" value="NAD(P)-binding Rossmann-fold domains"/>
    <property type="match status" value="1"/>
</dbReference>
<dbReference type="PANTHER" id="PTHR14097">
    <property type="entry name" value="OXIDOREDUCTASE HTATIP2"/>
    <property type="match status" value="1"/>
</dbReference>
<organism evidence="4 5">
    <name type="scientific">Sphingobacterium bovistauri</name>
    <dbReference type="NCBI Taxonomy" id="2781959"/>
    <lineage>
        <taxon>Bacteria</taxon>
        <taxon>Pseudomonadati</taxon>
        <taxon>Bacteroidota</taxon>
        <taxon>Sphingobacteriia</taxon>
        <taxon>Sphingobacteriales</taxon>
        <taxon>Sphingobacteriaceae</taxon>
        <taxon>Sphingobacterium</taxon>
    </lineage>
</organism>